<evidence type="ECO:0000259" key="1">
    <source>
        <dbReference type="Pfam" id="PF05685"/>
    </source>
</evidence>
<dbReference type="InterPro" id="IPR008538">
    <property type="entry name" value="Uma2"/>
</dbReference>
<keyword evidence="2" id="KW-0378">Hydrolase</keyword>
<dbReference type="PANTHER" id="PTHR35400">
    <property type="entry name" value="SLR1083 PROTEIN"/>
    <property type="match status" value="1"/>
</dbReference>
<name>A0A841BXA9_9ACTN</name>
<sequence>MSEDDSEVVEMTAAPAGRVGWVTEEDFWALGETPERFELLDGTLIVPPSATGFHQMASLGLANALRDAVHPGQFILEAVNVRLRPGAIVIPDVVIVLDDYDKLYFEPEQVVLVAEIVSPSNAAHDRVTKLQLYAKAGIPLYIIAERTMKGLHLQLLQLVDGYYVEVSRAGDGERLTLTDPLRTVEIDPATLLP</sequence>
<dbReference type="InterPro" id="IPR011335">
    <property type="entry name" value="Restrct_endonuc-II-like"/>
</dbReference>
<dbReference type="InterPro" id="IPR012296">
    <property type="entry name" value="Nuclease_put_TT1808"/>
</dbReference>
<evidence type="ECO:0000313" key="2">
    <source>
        <dbReference type="EMBL" id="MBB5871392.1"/>
    </source>
</evidence>
<keyword evidence="2" id="KW-0255">Endonuclease</keyword>
<keyword evidence="3" id="KW-1185">Reference proteome</keyword>
<organism evidence="2 3">
    <name type="scientific">Allocatelliglobosispora scoriae</name>
    <dbReference type="NCBI Taxonomy" id="643052"/>
    <lineage>
        <taxon>Bacteria</taxon>
        <taxon>Bacillati</taxon>
        <taxon>Actinomycetota</taxon>
        <taxon>Actinomycetes</taxon>
        <taxon>Micromonosporales</taxon>
        <taxon>Micromonosporaceae</taxon>
        <taxon>Allocatelliglobosispora</taxon>
    </lineage>
</organism>
<dbReference type="Gene3D" id="3.90.1570.10">
    <property type="entry name" value="tt1808, chain A"/>
    <property type="match status" value="1"/>
</dbReference>
<evidence type="ECO:0000313" key="3">
    <source>
        <dbReference type="Proteomes" id="UP000587527"/>
    </source>
</evidence>
<protein>
    <submittedName>
        <fullName evidence="2">Uma2 family endonuclease</fullName>
    </submittedName>
</protein>
<comment type="caution">
    <text evidence="2">The sequence shown here is derived from an EMBL/GenBank/DDBJ whole genome shotgun (WGS) entry which is preliminary data.</text>
</comment>
<dbReference type="EMBL" id="JACHMN010000002">
    <property type="protein sequence ID" value="MBB5871392.1"/>
    <property type="molecule type" value="Genomic_DNA"/>
</dbReference>
<dbReference type="RefSeq" id="WP_184839405.1">
    <property type="nucleotide sequence ID" value="NZ_JACHMN010000002.1"/>
</dbReference>
<reference evidence="2 3" key="1">
    <citation type="submission" date="2020-08" db="EMBL/GenBank/DDBJ databases">
        <title>Sequencing the genomes of 1000 actinobacteria strains.</title>
        <authorList>
            <person name="Klenk H.-P."/>
        </authorList>
    </citation>
    <scope>NUCLEOTIDE SEQUENCE [LARGE SCALE GENOMIC DNA]</scope>
    <source>
        <strain evidence="2 3">DSM 45362</strain>
    </source>
</reference>
<gene>
    <name evidence="2" type="ORF">F4553_004771</name>
</gene>
<keyword evidence="2" id="KW-0540">Nuclease</keyword>
<dbReference type="AlphaFoldDB" id="A0A841BXA9"/>
<accession>A0A841BXA9</accession>
<dbReference type="PANTHER" id="PTHR35400:SF3">
    <property type="entry name" value="SLL1072 PROTEIN"/>
    <property type="match status" value="1"/>
</dbReference>
<dbReference type="SUPFAM" id="SSF52980">
    <property type="entry name" value="Restriction endonuclease-like"/>
    <property type="match status" value="1"/>
</dbReference>
<dbReference type="GO" id="GO:0004519">
    <property type="term" value="F:endonuclease activity"/>
    <property type="evidence" value="ECO:0007669"/>
    <property type="project" value="UniProtKB-KW"/>
</dbReference>
<proteinExistence type="predicted"/>
<dbReference type="CDD" id="cd06260">
    <property type="entry name" value="DUF820-like"/>
    <property type="match status" value="1"/>
</dbReference>
<dbReference type="Proteomes" id="UP000587527">
    <property type="component" value="Unassembled WGS sequence"/>
</dbReference>
<dbReference type="Pfam" id="PF05685">
    <property type="entry name" value="Uma2"/>
    <property type="match status" value="1"/>
</dbReference>
<feature type="domain" description="Putative restriction endonuclease" evidence="1">
    <location>
        <begin position="25"/>
        <end position="187"/>
    </location>
</feature>